<proteinExistence type="predicted"/>
<reference evidence="1" key="1">
    <citation type="submission" date="2020-02" db="EMBL/GenBank/DDBJ databases">
        <authorList>
            <person name="Palmer J.M."/>
        </authorList>
    </citation>
    <scope>NUCLEOTIDE SEQUENCE</scope>
    <source>
        <strain evidence="1">EPUS1.4</strain>
        <tissue evidence="1">Thallus</tissue>
    </source>
</reference>
<dbReference type="EMBL" id="JAACFV010000236">
    <property type="protein sequence ID" value="KAF7502593.1"/>
    <property type="molecule type" value="Genomic_DNA"/>
</dbReference>
<gene>
    <name evidence="1" type="ORF">GJ744_005458</name>
</gene>
<name>A0A8H7A4S4_9EURO</name>
<protein>
    <submittedName>
        <fullName evidence="1">Uncharacterized protein</fullName>
    </submittedName>
</protein>
<keyword evidence="2" id="KW-1185">Reference proteome</keyword>
<accession>A0A8H7A4S4</accession>
<sequence length="84" mass="9112">MLLNGYPITTDVGGLVAAAREGFADDDEEDDGNAYYVLEDTRQGSRKSGLAGRHVRGKRVADHVTALTKARLNVEFDFAARNAD</sequence>
<dbReference type="Proteomes" id="UP000606974">
    <property type="component" value="Unassembled WGS sequence"/>
</dbReference>
<dbReference type="AlphaFoldDB" id="A0A8H7A4S4"/>
<evidence type="ECO:0000313" key="2">
    <source>
        <dbReference type="Proteomes" id="UP000606974"/>
    </source>
</evidence>
<organism evidence="1 2">
    <name type="scientific">Endocarpon pusillum</name>
    <dbReference type="NCBI Taxonomy" id="364733"/>
    <lineage>
        <taxon>Eukaryota</taxon>
        <taxon>Fungi</taxon>
        <taxon>Dikarya</taxon>
        <taxon>Ascomycota</taxon>
        <taxon>Pezizomycotina</taxon>
        <taxon>Eurotiomycetes</taxon>
        <taxon>Chaetothyriomycetidae</taxon>
        <taxon>Verrucariales</taxon>
        <taxon>Verrucariaceae</taxon>
        <taxon>Endocarpon</taxon>
    </lineage>
</organism>
<comment type="caution">
    <text evidence="1">The sequence shown here is derived from an EMBL/GenBank/DDBJ whole genome shotgun (WGS) entry which is preliminary data.</text>
</comment>
<evidence type="ECO:0000313" key="1">
    <source>
        <dbReference type="EMBL" id="KAF7502593.1"/>
    </source>
</evidence>